<evidence type="ECO:0000256" key="1">
    <source>
        <dbReference type="ARBA" id="ARBA00022729"/>
    </source>
</evidence>
<sequence>MKRQLSIVLTIILMLSFNLKVSANNAREKLENIKNTQQNLKSEIMQLDKEITETSSSINKLNEEINKLNKNIECTSKEIKYHENKLKLEDDMFKKRVRAMYTCGDTAYLDIILNSKNFSDAIDKIELVKKIIHYDKNLMDDICKNKKSIENKKEKLEINKQKSIKLKEKYNNKFKDLKNKSNEKEKIMLALEKDKNTYEVMLKEQENNSNNIVNMIKNDSKYSKSSAVVKGSLCCVTGNAFPITCNYGWREHPVLHTKKFHSGIDIGVPSGTLIYAVADGVVTYSGNMSGYGNVVMINHGDFISLYAHNSSLCVREGQNVKKGDVISYSGNTGMSTGPHLHFEIRKSTGETVDSLSYYVR</sequence>
<feature type="domain" description="M23ase beta-sheet core" evidence="4">
    <location>
        <begin position="259"/>
        <end position="353"/>
    </location>
</feature>
<dbReference type="RefSeq" id="WP_070109301.1">
    <property type="nucleotide sequence ID" value="NZ_LZFO01000003.1"/>
</dbReference>
<dbReference type="Pfam" id="PF24568">
    <property type="entry name" value="CC_PcsB"/>
    <property type="match status" value="1"/>
</dbReference>
<evidence type="ECO:0000256" key="2">
    <source>
        <dbReference type="SAM" id="Coils"/>
    </source>
</evidence>
<feature type="signal peptide" evidence="3">
    <location>
        <begin position="1"/>
        <end position="23"/>
    </location>
</feature>
<feature type="coiled-coil region" evidence="2">
    <location>
        <begin position="139"/>
        <end position="208"/>
    </location>
</feature>
<proteinExistence type="predicted"/>
<organism evidence="6 7">
    <name type="scientific">Clostridium acetireducens DSM 10703</name>
    <dbReference type="NCBI Taxonomy" id="1121290"/>
    <lineage>
        <taxon>Bacteria</taxon>
        <taxon>Bacillati</taxon>
        <taxon>Bacillota</taxon>
        <taxon>Clostridia</taxon>
        <taxon>Eubacteriales</taxon>
        <taxon>Clostridiaceae</taxon>
        <taxon>Clostridium</taxon>
    </lineage>
</organism>
<gene>
    <name evidence="6" type="primary">mepM_1</name>
    <name evidence="6" type="ORF">CLOACE_03310</name>
</gene>
<dbReference type="GO" id="GO:0004222">
    <property type="term" value="F:metalloendopeptidase activity"/>
    <property type="evidence" value="ECO:0007669"/>
    <property type="project" value="TreeGrafter"/>
</dbReference>
<dbReference type="Gene3D" id="2.70.70.10">
    <property type="entry name" value="Glucose Permease (Domain IIA)"/>
    <property type="match status" value="1"/>
</dbReference>
<keyword evidence="7" id="KW-1185">Reference proteome</keyword>
<dbReference type="InterPro" id="IPR057309">
    <property type="entry name" value="PcsB_CC"/>
</dbReference>
<dbReference type="CDD" id="cd12797">
    <property type="entry name" value="M23_peptidase"/>
    <property type="match status" value="1"/>
</dbReference>
<evidence type="ECO:0000259" key="5">
    <source>
        <dbReference type="Pfam" id="PF24568"/>
    </source>
</evidence>
<dbReference type="Proteomes" id="UP000175744">
    <property type="component" value="Unassembled WGS sequence"/>
</dbReference>
<dbReference type="PATRIC" id="fig|1121290.3.peg.335"/>
<dbReference type="EMBL" id="LZFO01000003">
    <property type="protein sequence ID" value="OFI07502.1"/>
    <property type="molecule type" value="Genomic_DNA"/>
</dbReference>
<feature type="domain" description="Peptidoglycan hydrolase PcsB coiled-coil" evidence="5">
    <location>
        <begin position="80"/>
        <end position="152"/>
    </location>
</feature>
<reference evidence="6 7" key="1">
    <citation type="submission" date="2016-06" db="EMBL/GenBank/DDBJ databases">
        <title>Genome sequence of Clostridium acetireducens DSM 10703.</title>
        <authorList>
            <person name="Poehlein A."/>
            <person name="Fluechter S."/>
            <person name="Duerre P."/>
            <person name="Daniel R."/>
        </authorList>
    </citation>
    <scope>NUCLEOTIDE SEQUENCE [LARGE SCALE GENOMIC DNA]</scope>
    <source>
        <strain evidence="6 7">DSM 10703</strain>
    </source>
</reference>
<dbReference type="SUPFAM" id="SSF51261">
    <property type="entry name" value="Duplicated hybrid motif"/>
    <property type="match status" value="1"/>
</dbReference>
<dbReference type="InterPro" id="IPR050570">
    <property type="entry name" value="Cell_wall_metabolism_enzyme"/>
</dbReference>
<dbReference type="InterPro" id="IPR016047">
    <property type="entry name" value="M23ase_b-sheet_dom"/>
</dbReference>
<comment type="caution">
    <text evidence="6">The sequence shown here is derived from an EMBL/GenBank/DDBJ whole genome shotgun (WGS) entry which is preliminary data.</text>
</comment>
<dbReference type="InterPro" id="IPR011055">
    <property type="entry name" value="Dup_hybrid_motif"/>
</dbReference>
<evidence type="ECO:0000256" key="3">
    <source>
        <dbReference type="SAM" id="SignalP"/>
    </source>
</evidence>
<dbReference type="Pfam" id="PF01551">
    <property type="entry name" value="Peptidase_M23"/>
    <property type="match status" value="1"/>
</dbReference>
<evidence type="ECO:0000313" key="7">
    <source>
        <dbReference type="Proteomes" id="UP000175744"/>
    </source>
</evidence>
<keyword evidence="1 3" id="KW-0732">Signal</keyword>
<dbReference type="AlphaFoldDB" id="A0A1E8F1N5"/>
<name>A0A1E8F1N5_9CLOT</name>
<keyword evidence="6" id="KW-0378">Hydrolase</keyword>
<evidence type="ECO:0000259" key="4">
    <source>
        <dbReference type="Pfam" id="PF01551"/>
    </source>
</evidence>
<accession>A0A1E8F1N5</accession>
<evidence type="ECO:0000313" key="6">
    <source>
        <dbReference type="EMBL" id="OFI07502.1"/>
    </source>
</evidence>
<dbReference type="PANTHER" id="PTHR21666:SF270">
    <property type="entry name" value="MUREIN HYDROLASE ACTIVATOR ENVC"/>
    <property type="match status" value="1"/>
</dbReference>
<protein>
    <submittedName>
        <fullName evidence="6">Murein DD-endopeptidase MepM</fullName>
        <ecNumber evidence="6">3.4.24.-</ecNumber>
    </submittedName>
</protein>
<dbReference type="EC" id="3.4.24.-" evidence="6"/>
<feature type="coiled-coil region" evidence="2">
    <location>
        <begin position="23"/>
        <end position="85"/>
    </location>
</feature>
<keyword evidence="2" id="KW-0175">Coiled coil</keyword>
<dbReference type="STRING" id="1121290.CLAOCE_03310"/>
<feature type="chain" id="PRO_5009213769" evidence="3">
    <location>
        <begin position="24"/>
        <end position="360"/>
    </location>
</feature>
<dbReference type="Gene3D" id="6.10.250.3150">
    <property type="match status" value="1"/>
</dbReference>
<dbReference type="PANTHER" id="PTHR21666">
    <property type="entry name" value="PEPTIDASE-RELATED"/>
    <property type="match status" value="1"/>
</dbReference>